<evidence type="ECO:0000256" key="1">
    <source>
        <dbReference type="SAM" id="MobiDB-lite"/>
    </source>
</evidence>
<dbReference type="EMBL" id="JAAGKO020000004">
    <property type="protein sequence ID" value="MDI5961931.1"/>
    <property type="molecule type" value="Genomic_DNA"/>
</dbReference>
<evidence type="ECO:0000313" key="3">
    <source>
        <dbReference type="Proteomes" id="UP001156398"/>
    </source>
</evidence>
<organism evidence="2 3">
    <name type="scientific">Streptantibioticus silvisoli</name>
    <dbReference type="NCBI Taxonomy" id="2705255"/>
    <lineage>
        <taxon>Bacteria</taxon>
        <taxon>Bacillati</taxon>
        <taxon>Actinomycetota</taxon>
        <taxon>Actinomycetes</taxon>
        <taxon>Kitasatosporales</taxon>
        <taxon>Streptomycetaceae</taxon>
        <taxon>Streptantibioticus</taxon>
    </lineage>
</organism>
<gene>
    <name evidence="2" type="ORF">POF43_004200</name>
</gene>
<name>A0ABT6VTX6_9ACTN</name>
<proteinExistence type="predicted"/>
<protein>
    <recommendedName>
        <fullName evidence="4">DUF2188 domain-containing protein</fullName>
    </recommendedName>
</protein>
<sequence>MTVRSVQWLPAHARRRAPGAASRAASGEQRYSFAAADSSAAIARSSRRVRAAVRHGHQAEVAASGPYVAQRR</sequence>
<reference evidence="2 3" key="1">
    <citation type="submission" date="2023-05" db="EMBL/GenBank/DDBJ databases">
        <title>Streptantibioticus silvisoli sp. nov., acidotolerant actinomycetes 1 from pine litter.</title>
        <authorList>
            <person name="Swiecimska M."/>
            <person name="Golinska P."/>
            <person name="Sangal V."/>
            <person name="Wachnowicz B."/>
            <person name="Goodfellow M."/>
        </authorList>
    </citation>
    <scope>NUCLEOTIDE SEQUENCE [LARGE SCALE GENOMIC DNA]</scope>
    <source>
        <strain evidence="2 3">SL54</strain>
    </source>
</reference>
<accession>A0ABT6VTX6</accession>
<evidence type="ECO:0008006" key="4">
    <source>
        <dbReference type="Google" id="ProtNLM"/>
    </source>
</evidence>
<keyword evidence="3" id="KW-1185">Reference proteome</keyword>
<feature type="region of interest" description="Disordered" evidence="1">
    <location>
        <begin position="1"/>
        <end position="28"/>
    </location>
</feature>
<feature type="compositionally biased region" description="Low complexity" evidence="1">
    <location>
        <begin position="18"/>
        <end position="28"/>
    </location>
</feature>
<dbReference type="Proteomes" id="UP001156398">
    <property type="component" value="Unassembled WGS sequence"/>
</dbReference>
<comment type="caution">
    <text evidence="2">The sequence shown here is derived from an EMBL/GenBank/DDBJ whole genome shotgun (WGS) entry which is preliminary data.</text>
</comment>
<evidence type="ECO:0000313" key="2">
    <source>
        <dbReference type="EMBL" id="MDI5961931.1"/>
    </source>
</evidence>